<gene>
    <name evidence="2" type="ORF">B1992_13060</name>
</gene>
<keyword evidence="1" id="KW-0472">Membrane</keyword>
<evidence type="ECO:0008006" key="4">
    <source>
        <dbReference type="Google" id="ProtNLM"/>
    </source>
</evidence>
<organism evidence="2 3">
    <name type="scientific">Pseudoxanthomonas broegbernensis</name>
    <dbReference type="NCBI Taxonomy" id="83619"/>
    <lineage>
        <taxon>Bacteria</taxon>
        <taxon>Pseudomonadati</taxon>
        <taxon>Pseudomonadota</taxon>
        <taxon>Gammaproteobacteria</taxon>
        <taxon>Lysobacterales</taxon>
        <taxon>Lysobacteraceae</taxon>
        <taxon>Pseudoxanthomonas</taxon>
    </lineage>
</organism>
<sequence>MKGTLKPFRRPGLWLGLWCAAVALVVVLSLVPPPPLPLPRHGDKLEHLLAYALLSAAAVQVLAGRWRLLVAGAGLALLGMALEWAQGALTVTRQADMADAVANALGVGLGLLTALSPWRDALLRLERRLARPRGG</sequence>
<feature type="transmembrane region" description="Helical" evidence="1">
    <location>
        <begin position="68"/>
        <end position="88"/>
    </location>
</feature>
<feature type="transmembrane region" description="Helical" evidence="1">
    <location>
        <begin position="100"/>
        <end position="118"/>
    </location>
</feature>
<dbReference type="Proteomes" id="UP000462066">
    <property type="component" value="Unassembled WGS sequence"/>
</dbReference>
<evidence type="ECO:0000256" key="1">
    <source>
        <dbReference type="SAM" id="Phobius"/>
    </source>
</evidence>
<accession>A0A7V8GKL6</accession>
<comment type="caution">
    <text evidence="2">The sequence shown here is derived from an EMBL/GenBank/DDBJ whole genome shotgun (WGS) entry which is preliminary data.</text>
</comment>
<protein>
    <recommendedName>
        <fullName evidence="4">VanZ family protein</fullName>
    </recommendedName>
</protein>
<dbReference type="PANTHER" id="PTHR28008:SF1">
    <property type="entry name" value="DOMAIN PROTEIN, PUTATIVE (AFU_ORTHOLOGUE AFUA_3G10980)-RELATED"/>
    <property type="match status" value="1"/>
</dbReference>
<dbReference type="PANTHER" id="PTHR28008">
    <property type="entry name" value="DOMAIN PROTEIN, PUTATIVE (AFU_ORTHOLOGUE AFUA_3G10980)-RELATED"/>
    <property type="match status" value="1"/>
</dbReference>
<keyword evidence="1" id="KW-0812">Transmembrane</keyword>
<evidence type="ECO:0000313" key="3">
    <source>
        <dbReference type="Proteomes" id="UP000462066"/>
    </source>
</evidence>
<name>A0A7V8GKL6_9GAMM</name>
<dbReference type="EMBL" id="MWIP01000016">
    <property type="protein sequence ID" value="KAF1685187.1"/>
    <property type="molecule type" value="Genomic_DNA"/>
</dbReference>
<dbReference type="RefSeq" id="WP_162311947.1">
    <property type="nucleotide sequence ID" value="NZ_JACHGU010000004.1"/>
</dbReference>
<keyword evidence="3" id="KW-1185">Reference proteome</keyword>
<proteinExistence type="predicted"/>
<feature type="transmembrane region" description="Helical" evidence="1">
    <location>
        <begin position="45"/>
        <end position="63"/>
    </location>
</feature>
<feature type="transmembrane region" description="Helical" evidence="1">
    <location>
        <begin position="12"/>
        <end position="33"/>
    </location>
</feature>
<reference evidence="2 3" key="1">
    <citation type="submission" date="2017-10" db="EMBL/GenBank/DDBJ databases">
        <title>Whole genome sequencing of Pseudoxanthomonas broegbernensis DSM 12573(T).</title>
        <authorList>
            <person name="Kumar S."/>
            <person name="Bansal K."/>
            <person name="Kaur A."/>
            <person name="Patil P."/>
            <person name="Sharma S."/>
            <person name="Patil P.B."/>
        </authorList>
    </citation>
    <scope>NUCLEOTIDE SEQUENCE [LARGE SCALE GENOMIC DNA]</scope>
    <source>
        <strain evidence="2 3">DSM 12573</strain>
    </source>
</reference>
<dbReference type="AlphaFoldDB" id="A0A7V8GKL6"/>
<evidence type="ECO:0000313" key="2">
    <source>
        <dbReference type="EMBL" id="KAF1685187.1"/>
    </source>
</evidence>
<keyword evidence="1" id="KW-1133">Transmembrane helix</keyword>